<evidence type="ECO:0000256" key="1">
    <source>
        <dbReference type="ARBA" id="ARBA00034117"/>
    </source>
</evidence>
<comment type="similarity">
    <text evidence="1">In the N-terminal section; belongs to the LXG family.</text>
</comment>
<reference evidence="3 4" key="1">
    <citation type="submission" date="2018-06" db="EMBL/GenBank/DDBJ databases">
        <title>Genomic Encyclopedia of Type Strains, Phase IV (KMG-IV): sequencing the most valuable type-strain genomes for metagenomic binning, comparative biology and taxonomic classification.</title>
        <authorList>
            <person name="Goeker M."/>
        </authorList>
    </citation>
    <scope>NUCLEOTIDE SEQUENCE [LARGE SCALE GENOMIC DNA]</scope>
    <source>
        <strain evidence="3 4">DSM 15140</strain>
    </source>
</reference>
<evidence type="ECO:0000313" key="3">
    <source>
        <dbReference type="EMBL" id="RBO95166.1"/>
    </source>
</evidence>
<dbReference type="AlphaFoldDB" id="A0A366DYJ1"/>
<gene>
    <name evidence="3" type="ORF">DES48_1091</name>
</gene>
<dbReference type="Proteomes" id="UP000252254">
    <property type="component" value="Unassembled WGS sequence"/>
</dbReference>
<sequence>MPNYKVDMAEVLAFKEDIKALRATLHEQLADVKGAIDQIKQMDSFQGQAADDAKAYFEVMHRILLTAFQGVFSELEGNITKHVRDFQEEIDADPHAVIETGYIEDEKEMIEDRHDALKQLADK</sequence>
<dbReference type="EMBL" id="QNRI01000009">
    <property type="protein sequence ID" value="RBO95166.1"/>
    <property type="molecule type" value="Genomic_DNA"/>
</dbReference>
<proteinExistence type="inferred from homology"/>
<dbReference type="PROSITE" id="PS51756">
    <property type="entry name" value="LXG"/>
    <property type="match status" value="1"/>
</dbReference>
<organism evidence="3 4">
    <name type="scientific">Paraliobacillus ryukyuensis</name>
    <dbReference type="NCBI Taxonomy" id="200904"/>
    <lineage>
        <taxon>Bacteria</taxon>
        <taxon>Bacillati</taxon>
        <taxon>Bacillota</taxon>
        <taxon>Bacilli</taxon>
        <taxon>Bacillales</taxon>
        <taxon>Bacillaceae</taxon>
        <taxon>Paraliobacillus</taxon>
    </lineage>
</organism>
<dbReference type="Pfam" id="PF04740">
    <property type="entry name" value="LXG"/>
    <property type="match status" value="1"/>
</dbReference>
<comment type="caution">
    <text evidence="3">The sequence shown here is derived from an EMBL/GenBank/DDBJ whole genome shotgun (WGS) entry which is preliminary data.</text>
</comment>
<protein>
    <submittedName>
        <fullName evidence="3">WXG superfamily protein probably secreted by type VII secretion system</fullName>
    </submittedName>
</protein>
<dbReference type="OrthoDB" id="2806194at2"/>
<feature type="non-terminal residue" evidence="3">
    <location>
        <position position="123"/>
    </location>
</feature>
<evidence type="ECO:0000313" key="4">
    <source>
        <dbReference type="Proteomes" id="UP000252254"/>
    </source>
</evidence>
<feature type="domain" description="LXG" evidence="2">
    <location>
        <begin position="2"/>
        <end position="123"/>
    </location>
</feature>
<dbReference type="RefSeq" id="WP_147232409.1">
    <property type="nucleotide sequence ID" value="NZ_QNRI01000009.1"/>
</dbReference>
<dbReference type="Gene3D" id="1.10.287.1060">
    <property type="entry name" value="ESAT-6-like"/>
    <property type="match status" value="1"/>
</dbReference>
<keyword evidence="4" id="KW-1185">Reference proteome</keyword>
<evidence type="ECO:0000259" key="2">
    <source>
        <dbReference type="PROSITE" id="PS51756"/>
    </source>
</evidence>
<dbReference type="InterPro" id="IPR006829">
    <property type="entry name" value="LXG_dom"/>
</dbReference>
<accession>A0A366DYJ1</accession>
<name>A0A366DYJ1_9BACI</name>